<feature type="region of interest" description="Disordered" evidence="10">
    <location>
        <begin position="505"/>
        <end position="528"/>
    </location>
</feature>
<dbReference type="InterPro" id="IPR000743">
    <property type="entry name" value="Glyco_hydro_28"/>
</dbReference>
<evidence type="ECO:0000256" key="9">
    <source>
        <dbReference type="RuleBase" id="RU361169"/>
    </source>
</evidence>
<comment type="caution">
    <text evidence="12">The sequence shown here is derived from an EMBL/GenBank/DDBJ whole genome shotgun (WGS) entry which is preliminary data.</text>
</comment>
<evidence type="ECO:0000256" key="5">
    <source>
        <dbReference type="ARBA" id="ARBA00023277"/>
    </source>
</evidence>
<dbReference type="Proteomes" id="UP000345527">
    <property type="component" value="Unassembled WGS sequence"/>
</dbReference>
<dbReference type="EMBL" id="RZOA01000014">
    <property type="protein sequence ID" value="KAA8822898.1"/>
    <property type="molecule type" value="Genomic_DNA"/>
</dbReference>
<reference evidence="13 14" key="1">
    <citation type="journal article" date="2019" name="Syst. Appl. Microbiol.">
        <title>Characterization of Bifidobacterium species in feaces of the Egyptian fruit bat: Description of B. vespertilionis sp. nov. and B. rousetti sp. nov.</title>
        <authorList>
            <person name="Modesto M."/>
            <person name="Satti M."/>
            <person name="Watanabe K."/>
            <person name="Puglisi E."/>
            <person name="Morelli L."/>
            <person name="Huang C.-H."/>
            <person name="Liou J.-S."/>
            <person name="Miyashita M."/>
            <person name="Tamura T."/>
            <person name="Saito S."/>
            <person name="Mori K."/>
            <person name="Huang L."/>
            <person name="Sciavilla P."/>
            <person name="Sandri C."/>
            <person name="Spiezio C."/>
            <person name="Vitali F."/>
            <person name="Cavalieri D."/>
            <person name="Perpetuini G."/>
            <person name="Tofalo R."/>
            <person name="Bonetti A."/>
            <person name="Arita M."/>
            <person name="Mattarelli P."/>
        </authorList>
    </citation>
    <scope>NUCLEOTIDE SEQUENCE [LARGE SCALE GENOMIC DNA]</scope>
    <source>
        <strain evidence="11 14">RST16</strain>
        <strain evidence="12 13">RST8</strain>
    </source>
</reference>
<dbReference type="GO" id="GO:0000272">
    <property type="term" value="P:polysaccharide catabolic process"/>
    <property type="evidence" value="ECO:0007669"/>
    <property type="project" value="UniProtKB-KW"/>
</dbReference>
<dbReference type="SUPFAM" id="SSF51126">
    <property type="entry name" value="Pectin lyase-like"/>
    <property type="match status" value="1"/>
</dbReference>
<evidence type="ECO:0000256" key="6">
    <source>
        <dbReference type="ARBA" id="ARBA00023295"/>
    </source>
</evidence>
<dbReference type="InterPro" id="IPR011050">
    <property type="entry name" value="Pectin_lyase_fold/virulence"/>
</dbReference>
<dbReference type="InterPro" id="IPR012334">
    <property type="entry name" value="Pectin_lyas_fold"/>
</dbReference>
<comment type="similarity">
    <text evidence="1 9">Belongs to the glycosyl hydrolase 28 family.</text>
</comment>
<dbReference type="AlphaFoldDB" id="A0A5J5DTM5"/>
<accession>A0A5J5DTM5</accession>
<evidence type="ECO:0000256" key="8">
    <source>
        <dbReference type="ARBA" id="ARBA00037278"/>
    </source>
</evidence>
<keyword evidence="14" id="KW-1185">Reference proteome</keyword>
<protein>
    <recommendedName>
        <fullName evidence="15">Glycoside hydrolase</fullName>
    </recommendedName>
</protein>
<dbReference type="OrthoDB" id="9795222at2"/>
<dbReference type="RefSeq" id="WP_150354367.1">
    <property type="nucleotide sequence ID" value="NZ_RZNZ01000015.1"/>
</dbReference>
<comment type="function">
    <text evidence="8">Pectinolytic enzyme involved in the degradation of xylogalacturonan (xga), a galacturonan backbone heavily substituted with xylose, and which is one important component of the hairy regions of pectin. Activity requires a galacturonic acid backbone substituted with xylose.</text>
</comment>
<evidence type="ECO:0000256" key="4">
    <source>
        <dbReference type="ARBA" id="ARBA00023180"/>
    </source>
</evidence>
<organism evidence="12 13">
    <name type="scientific">Bifidobacterium vespertilionis</name>
    <dbReference type="NCBI Taxonomy" id="2562524"/>
    <lineage>
        <taxon>Bacteria</taxon>
        <taxon>Bacillati</taxon>
        <taxon>Actinomycetota</taxon>
        <taxon>Actinomycetes</taxon>
        <taxon>Bifidobacteriales</taxon>
        <taxon>Bifidobacteriaceae</taxon>
        <taxon>Bifidobacterium</taxon>
    </lineage>
</organism>
<keyword evidence="5" id="KW-0119">Carbohydrate metabolism</keyword>
<dbReference type="Gene3D" id="2.160.20.10">
    <property type="entry name" value="Single-stranded right-handed beta-helix, Pectin lyase-like"/>
    <property type="match status" value="1"/>
</dbReference>
<keyword evidence="4" id="KW-0325">Glycoprotein</keyword>
<evidence type="ECO:0000256" key="3">
    <source>
        <dbReference type="ARBA" id="ARBA00022801"/>
    </source>
</evidence>
<sequence>MPNPDRSDLSFAYLEPFIMIKTYPAPFGANLRDEFTVRVRPASGGEWQQLDTYRVKVDMHDVREASMAYFDMDEPVEVEVTVNRFYYIYTAAIRPLSYRIEPVIEPRRLTFRLDKPANLSIELNKERFHNLHLFAGPVENEEAIRAAADVVIEPDRVPGRIGTFDPNAALEALDPDKVSGPKRRIFVEAGCYGVAETVWHIPSHVDVYLAGGVVLQGALSISRAQDVTIHGRGVLDMAFLAKQTGIGGIRIDGCRDVTIDGITLINPPHYSVCGGMSRRITIRNLKTFSCEGWSDGIDMMSCSNVLVEGCFLRNSDDCVALYGSRWNWRGGTSNVIVRNTTLWADVAHPINIGTHGDHEHDGDVLENILFDHIDVLEHHEFQPGYLGVMAINPGDKNTVCRVTFRNFNIEPFEHGRVLDLEVKFNPTYNPAPGRLISDILLENINVTTGDGEEPSIIAGYDDIHPVESVRIVNMVRDGRVCATLEDANIELRDYARGVRIGAGSDAEAGADVPHGAALAAAPVPKPRP</sequence>
<proteinExistence type="inferred from homology"/>
<evidence type="ECO:0000313" key="12">
    <source>
        <dbReference type="EMBL" id="KAA8822898.1"/>
    </source>
</evidence>
<evidence type="ECO:0000256" key="1">
    <source>
        <dbReference type="ARBA" id="ARBA00008834"/>
    </source>
</evidence>
<keyword evidence="7" id="KW-0624">Polysaccharide degradation</keyword>
<dbReference type="Proteomes" id="UP000374630">
    <property type="component" value="Unassembled WGS sequence"/>
</dbReference>
<keyword evidence="3 9" id="KW-0378">Hydrolase</keyword>
<evidence type="ECO:0008006" key="15">
    <source>
        <dbReference type="Google" id="ProtNLM"/>
    </source>
</evidence>
<dbReference type="Pfam" id="PF00295">
    <property type="entry name" value="Glyco_hydro_28"/>
    <property type="match status" value="1"/>
</dbReference>
<evidence type="ECO:0000313" key="14">
    <source>
        <dbReference type="Proteomes" id="UP000374630"/>
    </source>
</evidence>
<dbReference type="GO" id="GO:0004650">
    <property type="term" value="F:polygalacturonase activity"/>
    <property type="evidence" value="ECO:0007669"/>
    <property type="project" value="InterPro"/>
</dbReference>
<evidence type="ECO:0000313" key="13">
    <source>
        <dbReference type="Proteomes" id="UP000345527"/>
    </source>
</evidence>
<evidence type="ECO:0000256" key="2">
    <source>
        <dbReference type="ARBA" id="ARBA00022737"/>
    </source>
</evidence>
<dbReference type="EMBL" id="RZNZ01000015">
    <property type="protein sequence ID" value="KAA8818418.1"/>
    <property type="molecule type" value="Genomic_DNA"/>
</dbReference>
<dbReference type="PANTHER" id="PTHR31736">
    <property type="match status" value="1"/>
</dbReference>
<evidence type="ECO:0000313" key="11">
    <source>
        <dbReference type="EMBL" id="KAA8818418.1"/>
    </source>
</evidence>
<gene>
    <name evidence="12" type="ORF">EM848_07800</name>
    <name evidence="11" type="ORF">EMO90_10120</name>
</gene>
<evidence type="ECO:0000256" key="10">
    <source>
        <dbReference type="SAM" id="MobiDB-lite"/>
    </source>
</evidence>
<evidence type="ECO:0000256" key="7">
    <source>
        <dbReference type="ARBA" id="ARBA00023326"/>
    </source>
</evidence>
<keyword evidence="2" id="KW-0677">Repeat</keyword>
<name>A0A5J5DTM5_9BIFI</name>
<keyword evidence="6 9" id="KW-0326">Glycosidase</keyword>
<dbReference type="PANTHER" id="PTHR31736:SF9">
    <property type="entry name" value="ENDO-XYLOGALACTURONAN HYDROLASE A-RELATED"/>
    <property type="match status" value="1"/>
</dbReference>